<evidence type="ECO:0000256" key="11">
    <source>
        <dbReference type="ARBA" id="ARBA00043932"/>
    </source>
</evidence>
<dbReference type="EMBL" id="JAESVA010000001">
    <property type="protein sequence ID" value="MCB8879239.1"/>
    <property type="molecule type" value="Genomic_DNA"/>
</dbReference>
<dbReference type="Gene3D" id="3.40.50.10990">
    <property type="entry name" value="GTP cyclohydrolase II"/>
    <property type="match status" value="1"/>
</dbReference>
<evidence type="ECO:0000256" key="12">
    <source>
        <dbReference type="ARBA" id="ARBA00049295"/>
    </source>
</evidence>
<evidence type="ECO:0000313" key="15">
    <source>
        <dbReference type="Proteomes" id="UP000721844"/>
    </source>
</evidence>
<dbReference type="RefSeq" id="WP_227305835.1">
    <property type="nucleotide sequence ID" value="NZ_JAESVA010000001.1"/>
</dbReference>
<dbReference type="GO" id="GO:0003935">
    <property type="term" value="F:GTP cyclohydrolase II activity"/>
    <property type="evidence" value="ECO:0007669"/>
    <property type="project" value="UniProtKB-EC"/>
</dbReference>
<comment type="caution">
    <text evidence="14">The sequence shown here is derived from an EMBL/GenBank/DDBJ whole genome shotgun (WGS) entry which is preliminary data.</text>
</comment>
<evidence type="ECO:0000256" key="7">
    <source>
        <dbReference type="ARBA" id="ARBA00022741"/>
    </source>
</evidence>
<dbReference type="GO" id="GO:0005829">
    <property type="term" value="C:cytosol"/>
    <property type="evidence" value="ECO:0007669"/>
    <property type="project" value="TreeGrafter"/>
</dbReference>
<name>A0A964E2F3_9PROT</name>
<dbReference type="GO" id="GO:0009231">
    <property type="term" value="P:riboflavin biosynthetic process"/>
    <property type="evidence" value="ECO:0007669"/>
    <property type="project" value="UniProtKB-KW"/>
</dbReference>
<feature type="domain" description="GTP cyclohydrolase II" evidence="13">
    <location>
        <begin position="38"/>
        <end position="183"/>
    </location>
</feature>
<dbReference type="NCBIfam" id="NF001591">
    <property type="entry name" value="PRK00393.1"/>
    <property type="match status" value="1"/>
</dbReference>
<keyword evidence="8" id="KW-0378">Hydrolase</keyword>
<evidence type="ECO:0000256" key="2">
    <source>
        <dbReference type="ARBA" id="ARBA00004853"/>
    </source>
</evidence>
<evidence type="ECO:0000256" key="5">
    <source>
        <dbReference type="ARBA" id="ARBA00022619"/>
    </source>
</evidence>
<dbReference type="PANTHER" id="PTHR21327:SF18">
    <property type="entry name" value="3,4-DIHYDROXY-2-BUTANONE 4-PHOSPHATE SYNTHASE"/>
    <property type="match status" value="1"/>
</dbReference>
<evidence type="ECO:0000256" key="10">
    <source>
        <dbReference type="ARBA" id="ARBA00023134"/>
    </source>
</evidence>
<proteinExistence type="inferred from homology"/>
<protein>
    <recommendedName>
        <fullName evidence="4">GTP cyclohydrolase II</fullName>
        <ecNumber evidence="4">3.5.4.25</ecNumber>
    </recommendedName>
</protein>
<keyword evidence="6" id="KW-0479">Metal-binding</keyword>
<evidence type="ECO:0000256" key="6">
    <source>
        <dbReference type="ARBA" id="ARBA00022723"/>
    </source>
</evidence>
<evidence type="ECO:0000256" key="4">
    <source>
        <dbReference type="ARBA" id="ARBA00012762"/>
    </source>
</evidence>
<dbReference type="FunFam" id="3.40.50.10990:FF:000001">
    <property type="entry name" value="Riboflavin biosynthesis protein RibBA"/>
    <property type="match status" value="1"/>
</dbReference>
<keyword evidence="15" id="KW-1185">Reference proteome</keyword>
<dbReference type="Proteomes" id="UP000721844">
    <property type="component" value="Unassembled WGS sequence"/>
</dbReference>
<keyword evidence="7" id="KW-0547">Nucleotide-binding</keyword>
<dbReference type="CDD" id="cd00641">
    <property type="entry name" value="GTP_cyclohydro2"/>
    <property type="match status" value="1"/>
</dbReference>
<keyword evidence="10" id="KW-0342">GTP-binding</keyword>
<comment type="function">
    <text evidence="11">Catalyzes the conversion of GTP to 2,5-diamino-6-ribosylamino-4(3H)-pyrimidinone 5'-phosphate (DARP), formate and pyrophosphate.</text>
</comment>
<keyword evidence="5" id="KW-0686">Riboflavin biosynthesis</keyword>
<comment type="similarity">
    <text evidence="3">In the N-terminal section; belongs to the DHBP synthase family.</text>
</comment>
<comment type="pathway">
    <text evidence="2">Cofactor biosynthesis; riboflavin biosynthesis; 5-amino-6-(D-ribitylamino)uracil from GTP: step 1/4.</text>
</comment>
<dbReference type="GO" id="GO:0046872">
    <property type="term" value="F:metal ion binding"/>
    <property type="evidence" value="ECO:0007669"/>
    <property type="project" value="UniProtKB-KW"/>
</dbReference>
<gene>
    <name evidence="14" type="ORF">ACELLULO517_03250</name>
</gene>
<evidence type="ECO:0000256" key="1">
    <source>
        <dbReference type="ARBA" id="ARBA00001947"/>
    </source>
</evidence>
<dbReference type="InterPro" id="IPR000926">
    <property type="entry name" value="RibA"/>
</dbReference>
<dbReference type="SUPFAM" id="SSF142695">
    <property type="entry name" value="RibA-like"/>
    <property type="match status" value="1"/>
</dbReference>
<dbReference type="GO" id="GO:0005525">
    <property type="term" value="F:GTP binding"/>
    <property type="evidence" value="ECO:0007669"/>
    <property type="project" value="UniProtKB-KW"/>
</dbReference>
<evidence type="ECO:0000256" key="3">
    <source>
        <dbReference type="ARBA" id="ARBA00005520"/>
    </source>
</evidence>
<evidence type="ECO:0000259" key="13">
    <source>
        <dbReference type="Pfam" id="PF00925"/>
    </source>
</evidence>
<evidence type="ECO:0000256" key="9">
    <source>
        <dbReference type="ARBA" id="ARBA00022833"/>
    </source>
</evidence>
<reference evidence="14 15" key="1">
    <citation type="journal article" date="2021" name="Microorganisms">
        <title>Acidisoma silvae sp. nov. and Acidisomacellulosilytica sp. nov., Two Acidophilic Bacteria Isolated from Decaying Wood, Hydrolyzing Cellulose and Producing Poly-3-hydroxybutyrate.</title>
        <authorList>
            <person name="Mieszkin S."/>
            <person name="Pouder E."/>
            <person name="Uroz S."/>
            <person name="Simon-Colin C."/>
            <person name="Alain K."/>
        </authorList>
    </citation>
    <scope>NUCLEOTIDE SEQUENCE [LARGE SCALE GENOMIC DNA]</scope>
    <source>
        <strain evidence="14 15">HW T5.17</strain>
    </source>
</reference>
<dbReference type="EC" id="3.5.4.25" evidence="4"/>
<accession>A0A964E2F3</accession>
<comment type="catalytic activity">
    <reaction evidence="12">
        <text>GTP + 4 H2O = 2,5-diamino-6-hydroxy-4-(5-phosphoribosylamino)-pyrimidine + formate + 2 phosphate + 3 H(+)</text>
        <dbReference type="Rhea" id="RHEA:23704"/>
        <dbReference type="ChEBI" id="CHEBI:15377"/>
        <dbReference type="ChEBI" id="CHEBI:15378"/>
        <dbReference type="ChEBI" id="CHEBI:15740"/>
        <dbReference type="ChEBI" id="CHEBI:37565"/>
        <dbReference type="ChEBI" id="CHEBI:43474"/>
        <dbReference type="ChEBI" id="CHEBI:58614"/>
        <dbReference type="EC" id="3.5.4.25"/>
    </reaction>
</comment>
<organism evidence="14 15">
    <name type="scientific">Acidisoma cellulosilyticum</name>
    <dbReference type="NCBI Taxonomy" id="2802395"/>
    <lineage>
        <taxon>Bacteria</taxon>
        <taxon>Pseudomonadati</taxon>
        <taxon>Pseudomonadota</taxon>
        <taxon>Alphaproteobacteria</taxon>
        <taxon>Acetobacterales</taxon>
        <taxon>Acidocellaceae</taxon>
        <taxon>Acidisoma</taxon>
    </lineage>
</organism>
<dbReference type="Pfam" id="PF00925">
    <property type="entry name" value="GTP_cyclohydro2"/>
    <property type="match status" value="1"/>
</dbReference>
<dbReference type="PANTHER" id="PTHR21327">
    <property type="entry name" value="GTP CYCLOHYDROLASE II-RELATED"/>
    <property type="match status" value="1"/>
</dbReference>
<evidence type="ECO:0000313" key="14">
    <source>
        <dbReference type="EMBL" id="MCB8879239.1"/>
    </source>
</evidence>
<dbReference type="InterPro" id="IPR032677">
    <property type="entry name" value="GTP_cyclohydro_II"/>
</dbReference>
<evidence type="ECO:0000256" key="8">
    <source>
        <dbReference type="ARBA" id="ARBA00022801"/>
    </source>
</evidence>
<comment type="cofactor">
    <cofactor evidence="1">
        <name>Zn(2+)</name>
        <dbReference type="ChEBI" id="CHEBI:29105"/>
    </cofactor>
</comment>
<dbReference type="AlphaFoldDB" id="A0A964E2F3"/>
<sequence>MTHLKPIARPGEPMLACKARTSVMIPLGPDSIPAEFVGFDGLDGLEHIAIRFAGRNSDPARPTLVRLHSECLTGDVFSSRRCDCGEQLHEAIGMLAEEGGVLLYLRQEGRGIGLYAKLDAYRLQDQGADTYEANRLLHLPEDARDYTIGARMLQAIGVTHIRLLTNNPDKIAQLKDAGIDVAEVSRTGVYVTDANRAYLQAKVRHHHLLNPLALIADAAAGMGEEGLGITASE</sequence>
<dbReference type="InterPro" id="IPR036144">
    <property type="entry name" value="RibA-like_sf"/>
</dbReference>
<keyword evidence="9" id="KW-0862">Zinc</keyword>